<evidence type="ECO:0000256" key="3">
    <source>
        <dbReference type="ARBA" id="ARBA00012438"/>
    </source>
</evidence>
<comment type="catalytic activity">
    <reaction evidence="1">
        <text>ATP + protein L-histidine = ADP + protein N-phospho-L-histidine.</text>
        <dbReference type="EC" id="2.7.13.3"/>
    </reaction>
</comment>
<dbReference type="InterPro" id="IPR003594">
    <property type="entry name" value="HATPase_dom"/>
</dbReference>
<evidence type="ECO:0000256" key="1">
    <source>
        <dbReference type="ARBA" id="ARBA00000085"/>
    </source>
</evidence>
<dbReference type="Gene3D" id="3.30.565.10">
    <property type="entry name" value="Histidine kinase-like ATPase, C-terminal domain"/>
    <property type="match status" value="1"/>
</dbReference>
<dbReference type="SUPFAM" id="SSF55874">
    <property type="entry name" value="ATPase domain of HSP90 chaperone/DNA topoisomerase II/histidine kinase"/>
    <property type="match status" value="1"/>
</dbReference>
<evidence type="ECO:0000256" key="2">
    <source>
        <dbReference type="ARBA" id="ARBA00004651"/>
    </source>
</evidence>
<feature type="domain" description="Histidine kinase/HSP90-like ATPase" evidence="15">
    <location>
        <begin position="461"/>
        <end position="556"/>
    </location>
</feature>
<dbReference type="AlphaFoldDB" id="A0A377GVM2"/>
<dbReference type="Proteomes" id="UP000255328">
    <property type="component" value="Unassembled WGS sequence"/>
</dbReference>
<comment type="subcellular location">
    <subcellularLocation>
        <location evidence="2">Cell membrane</location>
        <topology evidence="2">Multi-pass membrane protein</topology>
    </subcellularLocation>
</comment>
<evidence type="ECO:0000256" key="12">
    <source>
        <dbReference type="ARBA" id="ARBA00023012"/>
    </source>
</evidence>
<evidence type="ECO:0000256" key="5">
    <source>
        <dbReference type="ARBA" id="ARBA00022553"/>
    </source>
</evidence>
<feature type="transmembrane region" description="Helical" evidence="14">
    <location>
        <begin position="42"/>
        <end position="61"/>
    </location>
</feature>
<dbReference type="InterPro" id="IPR010559">
    <property type="entry name" value="Sig_transdc_His_kin_internal"/>
</dbReference>
<organism evidence="18 19">
    <name type="scientific">Fusobacterium necrogenes</name>
    <dbReference type="NCBI Taxonomy" id="858"/>
    <lineage>
        <taxon>Bacteria</taxon>
        <taxon>Fusobacteriati</taxon>
        <taxon>Fusobacteriota</taxon>
        <taxon>Fusobacteriia</taxon>
        <taxon>Fusobacteriales</taxon>
        <taxon>Fusobacteriaceae</taxon>
        <taxon>Fusobacterium</taxon>
    </lineage>
</organism>
<evidence type="ECO:0000256" key="4">
    <source>
        <dbReference type="ARBA" id="ARBA00022475"/>
    </source>
</evidence>
<evidence type="ECO:0000259" key="16">
    <source>
        <dbReference type="Pfam" id="PF06580"/>
    </source>
</evidence>
<dbReference type="GO" id="GO:0071555">
    <property type="term" value="P:cell wall organization"/>
    <property type="evidence" value="ECO:0007669"/>
    <property type="project" value="InterPro"/>
</dbReference>
<dbReference type="PANTHER" id="PTHR34220:SF7">
    <property type="entry name" value="SENSOR HISTIDINE KINASE YPDA"/>
    <property type="match status" value="1"/>
</dbReference>
<dbReference type="Pfam" id="PF02518">
    <property type="entry name" value="HATPase_c"/>
    <property type="match status" value="1"/>
</dbReference>
<gene>
    <name evidence="18" type="primary">ypdA</name>
    <name evidence="18" type="ORF">NCTC10723_00222</name>
</gene>
<proteinExistence type="predicted"/>
<evidence type="ECO:0000256" key="11">
    <source>
        <dbReference type="ARBA" id="ARBA00022989"/>
    </source>
</evidence>
<feature type="transmembrane region" description="Helical" evidence="14">
    <location>
        <begin position="6"/>
        <end position="22"/>
    </location>
</feature>
<dbReference type="EMBL" id="UGGU01000003">
    <property type="protein sequence ID" value="STO30792.1"/>
    <property type="molecule type" value="Genomic_DNA"/>
</dbReference>
<keyword evidence="8" id="KW-0547">Nucleotide-binding</keyword>
<evidence type="ECO:0000313" key="19">
    <source>
        <dbReference type="Proteomes" id="UP000255328"/>
    </source>
</evidence>
<keyword evidence="9" id="KW-0418">Kinase</keyword>
<keyword evidence="4" id="KW-1003">Cell membrane</keyword>
<evidence type="ECO:0000259" key="17">
    <source>
        <dbReference type="Pfam" id="PF07694"/>
    </source>
</evidence>
<evidence type="ECO:0000256" key="9">
    <source>
        <dbReference type="ARBA" id="ARBA00022777"/>
    </source>
</evidence>
<name>A0A377GVM2_9FUSO</name>
<dbReference type="Pfam" id="PF06580">
    <property type="entry name" value="His_kinase"/>
    <property type="match status" value="1"/>
</dbReference>
<keyword evidence="7 14" id="KW-0812">Transmembrane</keyword>
<keyword evidence="11 14" id="KW-1133">Transmembrane helix</keyword>
<feature type="domain" description="Signal transduction histidine kinase 5TM receptor LytS transmembrane region" evidence="17">
    <location>
        <begin position="29"/>
        <end position="194"/>
    </location>
</feature>
<evidence type="ECO:0000256" key="14">
    <source>
        <dbReference type="SAM" id="Phobius"/>
    </source>
</evidence>
<feature type="transmembrane region" description="Helical" evidence="14">
    <location>
        <begin position="73"/>
        <end position="96"/>
    </location>
</feature>
<dbReference type="GO" id="GO:0005886">
    <property type="term" value="C:plasma membrane"/>
    <property type="evidence" value="ECO:0007669"/>
    <property type="project" value="UniProtKB-SubCell"/>
</dbReference>
<dbReference type="Gene3D" id="1.10.1760.20">
    <property type="match status" value="1"/>
</dbReference>
<evidence type="ECO:0000256" key="7">
    <source>
        <dbReference type="ARBA" id="ARBA00022692"/>
    </source>
</evidence>
<dbReference type="EC" id="2.7.13.3" evidence="3"/>
<dbReference type="SUPFAM" id="SSF55781">
    <property type="entry name" value="GAF domain-like"/>
    <property type="match status" value="1"/>
</dbReference>
<dbReference type="InterPro" id="IPR029016">
    <property type="entry name" value="GAF-like_dom_sf"/>
</dbReference>
<evidence type="ECO:0000313" key="18">
    <source>
        <dbReference type="EMBL" id="STO30792.1"/>
    </source>
</evidence>
<feature type="transmembrane region" description="Helical" evidence="14">
    <location>
        <begin position="108"/>
        <end position="126"/>
    </location>
</feature>
<accession>A0A377GVM2</accession>
<reference evidence="18 19" key="1">
    <citation type="submission" date="2018-06" db="EMBL/GenBank/DDBJ databases">
        <authorList>
            <consortium name="Pathogen Informatics"/>
            <person name="Doyle S."/>
        </authorList>
    </citation>
    <scope>NUCLEOTIDE SEQUENCE [LARGE SCALE GENOMIC DNA]</scope>
    <source>
        <strain evidence="18 19">NCTC10723</strain>
    </source>
</reference>
<keyword evidence="12" id="KW-0902">Two-component regulatory system</keyword>
<dbReference type="Pfam" id="PF07694">
    <property type="entry name" value="5TM-5TMR_LYT"/>
    <property type="match status" value="1"/>
</dbReference>
<feature type="domain" description="Signal transduction histidine kinase internal region" evidence="16">
    <location>
        <begin position="365"/>
        <end position="443"/>
    </location>
</feature>
<sequence length="560" mass="62840">MFELTVRSLNNLGYIIALAFFFTKFESARDIFTKKKRSKKDIFFLSLFFSFLSIIGTYTGIDYRGAIVNTRNIGVAVSGIIGGPHVGIITGVVAGIHRFFIDIESPTTIACAISSISGGFITSIFFKRTNEKNCYIYGFISGFLIENLSMILILVTGYFFNNFSMATDIVKNIYLPMILANALGVSIVIIIIEDIISEKEIMAGKQAKLALEIANKSLPYIRKGDKLNEVCKIILESLEAKIVIITDDKNIIASYLASGDYILNHTEIRSSATKQVLKTGEFLILGKEESDAADFQCIGGSIKSCIILPLFQEGKKISGTLKLYFDTSKIIAERKQYLAEGLSMLISTQLELSRIENFKAMAKEAELKILQAQINPHFLFNALHTISSFVRIEPNKAREIIINLSNYLRYNLENFSKLLPLQDEINQVEAYINIEKARFGEKINVIYNIPKALLNVQLPSLIIQPLVENSIKHGILKRREGGNIWISAFEKEDIYTISIEDDGVGIEQAIIDNIDNKIEKNIGLKNVHNRLKILYGRGLTIERLDRGTKVSFYINKEGIC</sequence>
<evidence type="ECO:0000259" key="15">
    <source>
        <dbReference type="Pfam" id="PF02518"/>
    </source>
</evidence>
<dbReference type="InterPro" id="IPR036890">
    <property type="entry name" value="HATPase_C_sf"/>
</dbReference>
<keyword evidence="6" id="KW-0808">Transferase</keyword>
<dbReference type="InterPro" id="IPR011620">
    <property type="entry name" value="Sig_transdc_His_kinase_LytS_TM"/>
</dbReference>
<keyword evidence="13 14" id="KW-0472">Membrane</keyword>
<evidence type="ECO:0000256" key="10">
    <source>
        <dbReference type="ARBA" id="ARBA00022840"/>
    </source>
</evidence>
<keyword evidence="5" id="KW-0597">Phosphoprotein</keyword>
<protein>
    <recommendedName>
        <fullName evidence="3">histidine kinase</fullName>
        <ecNumber evidence="3">2.7.13.3</ecNumber>
    </recommendedName>
</protein>
<dbReference type="GO" id="GO:0000155">
    <property type="term" value="F:phosphorelay sensor kinase activity"/>
    <property type="evidence" value="ECO:0007669"/>
    <property type="project" value="InterPro"/>
</dbReference>
<dbReference type="PANTHER" id="PTHR34220">
    <property type="entry name" value="SENSOR HISTIDINE KINASE YPDA"/>
    <property type="match status" value="1"/>
</dbReference>
<evidence type="ECO:0000256" key="13">
    <source>
        <dbReference type="ARBA" id="ARBA00023136"/>
    </source>
</evidence>
<feature type="transmembrane region" description="Helical" evidence="14">
    <location>
        <begin position="173"/>
        <end position="192"/>
    </location>
</feature>
<evidence type="ECO:0000256" key="8">
    <source>
        <dbReference type="ARBA" id="ARBA00022741"/>
    </source>
</evidence>
<dbReference type="Gene3D" id="3.30.450.40">
    <property type="match status" value="1"/>
</dbReference>
<keyword evidence="19" id="KW-1185">Reference proteome</keyword>
<dbReference type="InterPro" id="IPR050640">
    <property type="entry name" value="Bact_2-comp_sensor_kinase"/>
</dbReference>
<dbReference type="RefSeq" id="WP_115268524.1">
    <property type="nucleotide sequence ID" value="NZ_UGGU01000003.1"/>
</dbReference>
<feature type="transmembrane region" description="Helical" evidence="14">
    <location>
        <begin position="138"/>
        <end position="161"/>
    </location>
</feature>
<dbReference type="OrthoDB" id="9809348at2"/>
<dbReference type="GO" id="GO:0005524">
    <property type="term" value="F:ATP binding"/>
    <property type="evidence" value="ECO:0007669"/>
    <property type="project" value="UniProtKB-KW"/>
</dbReference>
<keyword evidence="10" id="KW-0067">ATP-binding</keyword>
<evidence type="ECO:0000256" key="6">
    <source>
        <dbReference type="ARBA" id="ARBA00022679"/>
    </source>
</evidence>